<feature type="binding site" evidence="12">
    <location>
        <begin position="242"/>
        <end position="245"/>
    </location>
    <ligand>
        <name>substrate</name>
    </ligand>
</feature>
<name>A0A834ICC8_RHYFE</name>
<evidence type="ECO:0000256" key="4">
    <source>
        <dbReference type="ARBA" id="ARBA00022813"/>
    </source>
</evidence>
<feature type="binding site" evidence="12">
    <location>
        <begin position="265"/>
        <end position="268"/>
    </location>
    <ligand>
        <name>substrate</name>
    </ligand>
</feature>
<evidence type="ECO:0000256" key="14">
    <source>
        <dbReference type="SAM" id="SignalP"/>
    </source>
</evidence>
<dbReference type="CDD" id="cd04513">
    <property type="entry name" value="Glycosylasparaginase"/>
    <property type="match status" value="1"/>
</dbReference>
<keyword evidence="3" id="KW-0378">Hydrolase</keyword>
<evidence type="ECO:0000313" key="16">
    <source>
        <dbReference type="Proteomes" id="UP000625711"/>
    </source>
</evidence>
<evidence type="ECO:0000256" key="2">
    <source>
        <dbReference type="ARBA" id="ARBA00022670"/>
    </source>
</evidence>
<dbReference type="EMBL" id="JAACXV010000394">
    <property type="protein sequence ID" value="KAF7278642.1"/>
    <property type="molecule type" value="Genomic_DNA"/>
</dbReference>
<evidence type="ECO:0000256" key="11">
    <source>
        <dbReference type="PIRSR" id="PIRSR600246-1"/>
    </source>
</evidence>
<dbReference type="PANTHER" id="PTHR10188:SF6">
    <property type="entry name" value="N(4)-(BETA-N-ACETYLGLUCOSAMINYL)-L-ASPARAGINASE"/>
    <property type="match status" value="1"/>
</dbReference>
<evidence type="ECO:0000256" key="10">
    <source>
        <dbReference type="ARBA" id="ARBA00080645"/>
    </source>
</evidence>
<evidence type="ECO:0000256" key="3">
    <source>
        <dbReference type="ARBA" id="ARBA00022801"/>
    </source>
</evidence>
<dbReference type="GO" id="GO:0005764">
    <property type="term" value="C:lysosome"/>
    <property type="evidence" value="ECO:0007669"/>
    <property type="project" value="TreeGrafter"/>
</dbReference>
<dbReference type="AlphaFoldDB" id="A0A834ICC8"/>
<dbReference type="PANTHER" id="PTHR10188">
    <property type="entry name" value="L-ASPARAGINASE"/>
    <property type="match status" value="1"/>
</dbReference>
<feature type="signal peptide" evidence="14">
    <location>
        <begin position="1"/>
        <end position="16"/>
    </location>
</feature>
<dbReference type="GO" id="GO:0008233">
    <property type="term" value="F:peptidase activity"/>
    <property type="evidence" value="ECO:0007669"/>
    <property type="project" value="UniProtKB-KW"/>
</dbReference>
<evidence type="ECO:0000256" key="13">
    <source>
        <dbReference type="PIRSR" id="PIRSR600246-3"/>
    </source>
</evidence>
<evidence type="ECO:0000256" key="7">
    <source>
        <dbReference type="ARBA" id="ARBA00066729"/>
    </source>
</evidence>
<dbReference type="FunFam" id="3.60.20.30:FF:000003">
    <property type="entry name" value="N(4)-(Beta-N-acetylglucosaminyl)-L-asparaginase isoform X1"/>
    <property type="match status" value="1"/>
</dbReference>
<feature type="chain" id="PRO_5032740485" description="N(4)-(beta-N-acetylglucosaminyl)-L-asparaginase" evidence="14">
    <location>
        <begin position="17"/>
        <end position="350"/>
    </location>
</feature>
<evidence type="ECO:0000256" key="8">
    <source>
        <dbReference type="ARBA" id="ARBA00078726"/>
    </source>
</evidence>
<dbReference type="GO" id="GO:0003948">
    <property type="term" value="F:N4-(beta-N-acetylglucosaminyl)-L-asparaginase activity"/>
    <property type="evidence" value="ECO:0007669"/>
    <property type="project" value="UniProtKB-EC"/>
</dbReference>
<evidence type="ECO:0000256" key="1">
    <source>
        <dbReference type="ARBA" id="ARBA00010872"/>
    </source>
</evidence>
<dbReference type="Proteomes" id="UP000625711">
    <property type="component" value="Unassembled WGS sequence"/>
</dbReference>
<proteinExistence type="inferred from homology"/>
<dbReference type="OrthoDB" id="188713at2759"/>
<evidence type="ECO:0000256" key="5">
    <source>
        <dbReference type="ARBA" id="ARBA00050421"/>
    </source>
</evidence>
<keyword evidence="2" id="KW-0645">Protease</keyword>
<comment type="catalytic activity">
    <reaction evidence="5">
        <text>N(4)-(beta-N-acetyl-D-glucosaminyl)-L-asparagine + H2O = N-acetyl-beta-D-glucosaminylamine + L-aspartate + H(+)</text>
        <dbReference type="Rhea" id="RHEA:11544"/>
        <dbReference type="ChEBI" id="CHEBI:15377"/>
        <dbReference type="ChEBI" id="CHEBI:15378"/>
        <dbReference type="ChEBI" id="CHEBI:15947"/>
        <dbReference type="ChEBI" id="CHEBI:29991"/>
        <dbReference type="ChEBI" id="CHEBI:58080"/>
        <dbReference type="EC" id="3.5.1.26"/>
    </reaction>
</comment>
<evidence type="ECO:0000313" key="15">
    <source>
        <dbReference type="EMBL" id="KAF7278642.1"/>
    </source>
</evidence>
<sequence length="350" mass="37661">MILYWIFLATIICCSAVNLPVVINTWAFTKATENAWNTLIKEDDSISALVDGCKTCQDLQCDYTVGYGGSPDENGETTLDALIFDGNTMDMGAVGGLRQIKNAIGVARKVLENTKHSFLVGELATDFAKTMGFPIESLETNYSLQLLNSWLEAKCQPNFWANVSPDPSNNCGPYKPIGRLYLPNSHKCRIFDQLLTNEISQKCSDGFNSKNHDTIGMLVINKKGHIVAGTSTNGANHKIPGRVGDSPIAGAGAYADSDVGASAGTGDGDIMMRFLPSFLAVEQMRLGKTPEAAAQYAISRIAAKYPTFFGGIIAVNKKGFVGAACNGMDKFPYSIMNATTTEPVVNYAQC</sequence>
<comment type="function">
    <text evidence="6">Cleaves the GlcNAc-Asn bond which joins oligosaccharides to the peptide of asparagine-linked glycoproteins.</text>
</comment>
<comment type="similarity">
    <text evidence="1">Belongs to the Ntn-hydrolase family.</text>
</comment>
<dbReference type="GO" id="GO:0006508">
    <property type="term" value="P:proteolysis"/>
    <property type="evidence" value="ECO:0007669"/>
    <property type="project" value="UniProtKB-KW"/>
</dbReference>
<evidence type="ECO:0000256" key="9">
    <source>
        <dbReference type="ARBA" id="ARBA00079301"/>
    </source>
</evidence>
<organism evidence="15 16">
    <name type="scientific">Rhynchophorus ferrugineus</name>
    <name type="common">Red palm weevil</name>
    <name type="synonym">Curculio ferrugineus</name>
    <dbReference type="NCBI Taxonomy" id="354439"/>
    <lineage>
        <taxon>Eukaryota</taxon>
        <taxon>Metazoa</taxon>
        <taxon>Ecdysozoa</taxon>
        <taxon>Arthropoda</taxon>
        <taxon>Hexapoda</taxon>
        <taxon>Insecta</taxon>
        <taxon>Pterygota</taxon>
        <taxon>Neoptera</taxon>
        <taxon>Endopterygota</taxon>
        <taxon>Coleoptera</taxon>
        <taxon>Polyphaga</taxon>
        <taxon>Cucujiformia</taxon>
        <taxon>Curculionidae</taxon>
        <taxon>Dryophthorinae</taxon>
        <taxon>Rhynchophorus</taxon>
    </lineage>
</organism>
<evidence type="ECO:0000256" key="12">
    <source>
        <dbReference type="PIRSR" id="PIRSR600246-2"/>
    </source>
</evidence>
<reference evidence="15" key="1">
    <citation type="submission" date="2020-08" db="EMBL/GenBank/DDBJ databases">
        <title>Genome sequencing and assembly of the red palm weevil Rhynchophorus ferrugineus.</title>
        <authorList>
            <person name="Dias G.B."/>
            <person name="Bergman C.M."/>
            <person name="Manee M."/>
        </authorList>
    </citation>
    <scope>NUCLEOTIDE SEQUENCE</scope>
    <source>
        <strain evidence="15">AA-2017</strain>
        <tissue evidence="15">Whole larva</tissue>
    </source>
</reference>
<protein>
    <recommendedName>
        <fullName evidence="7">N(4)-(beta-N-acetylglucosaminyl)-L-asparaginase</fullName>
        <ecNumber evidence="7">3.5.1.26</ecNumber>
    </recommendedName>
    <alternativeName>
        <fullName evidence="9">Aspartylglucosaminidase</fullName>
    </alternativeName>
    <alternativeName>
        <fullName evidence="8">Glycosylasparaginase</fullName>
    </alternativeName>
    <alternativeName>
        <fullName evidence="10">N4-(N-acetyl-beta-glucosaminyl)-L-asparagine amidase</fullName>
    </alternativeName>
</protein>
<keyword evidence="16" id="KW-1185">Reference proteome</keyword>
<accession>A0A834ICC8</accession>
<gene>
    <name evidence="15" type="ORF">GWI33_008158</name>
</gene>
<dbReference type="Gene3D" id="3.60.20.30">
    <property type="entry name" value="(Glycosyl)asparaginase"/>
    <property type="match status" value="1"/>
</dbReference>
<comment type="caution">
    <text evidence="15">The sequence shown here is derived from an EMBL/GenBank/DDBJ whole genome shotgun (WGS) entry which is preliminary data.</text>
</comment>
<evidence type="ECO:0000256" key="6">
    <source>
        <dbReference type="ARBA" id="ARBA00053295"/>
    </source>
</evidence>
<feature type="active site" description="Nucleophile" evidence="11">
    <location>
        <position position="214"/>
    </location>
</feature>
<dbReference type="Pfam" id="PF01112">
    <property type="entry name" value="Asparaginase_2"/>
    <property type="match status" value="1"/>
</dbReference>
<dbReference type="EC" id="3.5.1.26" evidence="7"/>
<keyword evidence="4" id="KW-0068">Autocatalytic cleavage</keyword>
<feature type="site" description="Cleavage; by autolysis" evidence="13">
    <location>
        <begin position="213"/>
        <end position="214"/>
    </location>
</feature>
<dbReference type="SUPFAM" id="SSF56235">
    <property type="entry name" value="N-terminal nucleophile aminohydrolases (Ntn hydrolases)"/>
    <property type="match status" value="1"/>
</dbReference>
<dbReference type="InterPro" id="IPR029055">
    <property type="entry name" value="Ntn_hydrolases_N"/>
</dbReference>
<dbReference type="InterPro" id="IPR000246">
    <property type="entry name" value="Peptidase_T2"/>
</dbReference>
<keyword evidence="14" id="KW-0732">Signal</keyword>